<name>A0ABQ0GNP1_9PEZI</name>
<evidence type="ECO:0000256" key="1">
    <source>
        <dbReference type="SAM" id="Coils"/>
    </source>
</evidence>
<evidence type="ECO:0000259" key="3">
    <source>
        <dbReference type="PROSITE" id="PS50888"/>
    </source>
</evidence>
<evidence type="ECO:0000313" key="5">
    <source>
        <dbReference type="Proteomes" id="UP001628179"/>
    </source>
</evidence>
<organism evidence="4 5">
    <name type="scientific">Madurella fahalii</name>
    <dbReference type="NCBI Taxonomy" id="1157608"/>
    <lineage>
        <taxon>Eukaryota</taxon>
        <taxon>Fungi</taxon>
        <taxon>Dikarya</taxon>
        <taxon>Ascomycota</taxon>
        <taxon>Pezizomycotina</taxon>
        <taxon>Sordariomycetes</taxon>
        <taxon>Sordariomycetidae</taxon>
        <taxon>Sordariales</taxon>
        <taxon>Sordariales incertae sedis</taxon>
        <taxon>Madurella</taxon>
    </lineage>
</organism>
<feature type="compositionally biased region" description="Gly residues" evidence="2">
    <location>
        <begin position="200"/>
        <end position="210"/>
    </location>
</feature>
<feature type="region of interest" description="Disordered" evidence="2">
    <location>
        <begin position="196"/>
        <end position="222"/>
    </location>
</feature>
<feature type="region of interest" description="Disordered" evidence="2">
    <location>
        <begin position="1"/>
        <end position="80"/>
    </location>
</feature>
<feature type="compositionally biased region" description="Low complexity" evidence="2">
    <location>
        <begin position="114"/>
        <end position="136"/>
    </location>
</feature>
<dbReference type="RefSeq" id="XP_070921100.1">
    <property type="nucleotide sequence ID" value="XM_071064999.1"/>
</dbReference>
<keyword evidence="5" id="KW-1185">Reference proteome</keyword>
<dbReference type="SMART" id="SM00353">
    <property type="entry name" value="HLH"/>
    <property type="match status" value="1"/>
</dbReference>
<gene>
    <name evidence="4" type="ORF">MFIFM68171_09580</name>
</gene>
<feature type="compositionally biased region" description="Basic and acidic residues" evidence="2">
    <location>
        <begin position="1"/>
        <end position="23"/>
    </location>
</feature>
<feature type="domain" description="BHLH" evidence="3">
    <location>
        <begin position="67"/>
        <end position="177"/>
    </location>
</feature>
<dbReference type="PROSITE" id="PS50888">
    <property type="entry name" value="BHLH"/>
    <property type="match status" value="1"/>
</dbReference>
<dbReference type="InterPro" id="IPR036638">
    <property type="entry name" value="HLH_DNA-bd_sf"/>
</dbReference>
<evidence type="ECO:0000313" key="4">
    <source>
        <dbReference type="EMBL" id="GAB1319370.1"/>
    </source>
</evidence>
<dbReference type="InterPro" id="IPR011598">
    <property type="entry name" value="bHLH_dom"/>
</dbReference>
<feature type="compositionally biased region" description="Basic and acidic residues" evidence="2">
    <location>
        <begin position="40"/>
        <end position="54"/>
    </location>
</feature>
<dbReference type="EMBL" id="BAAFSV010000005">
    <property type="protein sequence ID" value="GAB1319370.1"/>
    <property type="molecule type" value="Genomic_DNA"/>
</dbReference>
<reference evidence="4 5" key="1">
    <citation type="submission" date="2024-09" db="EMBL/GenBank/DDBJ databases">
        <title>Itraconazole resistance in Madurella fahalii resulting from another homologue of gene encoding cytochrome P450 14-alpha sterol demethylase (CYP51).</title>
        <authorList>
            <person name="Yoshioka I."/>
            <person name="Fahal A.H."/>
            <person name="Kaneko S."/>
            <person name="Yaguchi T."/>
        </authorList>
    </citation>
    <scope>NUCLEOTIDE SEQUENCE [LARGE SCALE GENOMIC DNA]</scope>
    <source>
        <strain evidence="4 5">IFM 68171</strain>
    </source>
</reference>
<comment type="caution">
    <text evidence="4">The sequence shown here is derived from an EMBL/GenBank/DDBJ whole genome shotgun (WGS) entry which is preliminary data.</text>
</comment>
<accession>A0ABQ0GNP1</accession>
<dbReference type="GeneID" id="98180322"/>
<feature type="coiled-coil region" evidence="1">
    <location>
        <begin position="167"/>
        <end position="194"/>
    </location>
</feature>
<proteinExistence type="predicted"/>
<keyword evidence="1" id="KW-0175">Coiled coil</keyword>
<feature type="region of interest" description="Disordered" evidence="2">
    <location>
        <begin position="100"/>
        <end position="136"/>
    </location>
</feature>
<feature type="compositionally biased region" description="Basic and acidic residues" evidence="2">
    <location>
        <begin position="211"/>
        <end position="222"/>
    </location>
</feature>
<sequence length="222" mass="23693">MDHYDGDSSGPSDHETRGADITRPRARQRRSRGPGGTGTDKSRPCPRAREDVSSAHHPPTSPGPKCRTRKRHSLAEQQYRFRLNRQYEQLLDVLPADVSGSGGGSGGGDVLPQSVTRSSSSMVSTAGSGSGSAGLSLSRGVDGPAGALEWGGGGGGGERRVRKAEVLDRARLYIESLEREHRRLVAERRLLQVLWDRRAGNGGSGGGSGGTREREGREREAE</sequence>
<feature type="compositionally biased region" description="Gly residues" evidence="2">
    <location>
        <begin position="100"/>
        <end position="109"/>
    </location>
</feature>
<protein>
    <recommendedName>
        <fullName evidence="3">BHLH domain-containing protein</fullName>
    </recommendedName>
</protein>
<dbReference type="Proteomes" id="UP001628179">
    <property type="component" value="Unassembled WGS sequence"/>
</dbReference>
<evidence type="ECO:0000256" key="2">
    <source>
        <dbReference type="SAM" id="MobiDB-lite"/>
    </source>
</evidence>
<dbReference type="SUPFAM" id="SSF47459">
    <property type="entry name" value="HLH, helix-loop-helix DNA-binding domain"/>
    <property type="match status" value="1"/>
</dbReference>
<dbReference type="Gene3D" id="4.10.280.10">
    <property type="entry name" value="Helix-loop-helix DNA-binding domain"/>
    <property type="match status" value="1"/>
</dbReference>